<dbReference type="AlphaFoldDB" id="A0A1P8WIS4"/>
<accession>A0A1P8WIS4</accession>
<dbReference type="Gene3D" id="1.50.10.20">
    <property type="match status" value="1"/>
</dbReference>
<gene>
    <name evidence="2" type="ORF">Fuma_03569</name>
</gene>
<protein>
    <submittedName>
        <fullName evidence="2">Pectate lyase</fullName>
    </submittedName>
</protein>
<evidence type="ECO:0000313" key="2">
    <source>
        <dbReference type="EMBL" id="APZ93951.1"/>
    </source>
</evidence>
<dbReference type="STRING" id="1891926.Fuma_03569"/>
<dbReference type="KEGG" id="fmr:Fuma_03569"/>
<dbReference type="InterPro" id="IPR012669">
    <property type="entry name" value="Pectate_lyase"/>
</dbReference>
<organism evidence="2 3">
    <name type="scientific">Fuerstiella marisgermanici</name>
    <dbReference type="NCBI Taxonomy" id="1891926"/>
    <lineage>
        <taxon>Bacteria</taxon>
        <taxon>Pseudomonadati</taxon>
        <taxon>Planctomycetota</taxon>
        <taxon>Planctomycetia</taxon>
        <taxon>Planctomycetales</taxon>
        <taxon>Planctomycetaceae</taxon>
        <taxon>Fuerstiella</taxon>
    </lineage>
</organism>
<sequence length="482" mass="54296" precursor="true">MKHLLLGLVLLHSPFAAAQSLTQSDATDVLHKVIDFYRSKVGYEGAYLYRYAADFSAQEGEEPATRTSGWTEPPGTPFVGEAHLKAWRLSGDKACLDAAVEVADALVRSQLESGGWSSSFELGAAGRGRYAYRVDGASRGKRNYTTFDDNKSQSAVTLLMHVDEALDFQDERIHEAVEYALSHMLASQYPNGAWPQQFSEPPDPAQFPVLKASYPKTWSRTYPKKNYVGYYTLNDSNMSRIIDMLLEANRIYDRDDCFQAAQKTGDFFLLAQMPEPQPGWAQQYNRDMHPAWARKFEPASITGGESQTVMRSLLKLYEYTGKEKFIETLPAAIDYYRRSLLPDGRLARFYELQTNRPLYFTVDYKLTDSDADMPTHYAFKVGSKLDSLERQLNKLQKSVAAGDRPEFQPSRPVKLTASVEKKAQQAIDQLDDRGAWVESGKMKHQPERLPVIDMRTYAKNLEAIAAFVGAGPPRRAVCVVGR</sequence>
<dbReference type="GO" id="GO:0016829">
    <property type="term" value="F:lyase activity"/>
    <property type="evidence" value="ECO:0007669"/>
    <property type="project" value="UniProtKB-KW"/>
</dbReference>
<keyword evidence="2" id="KW-0456">Lyase</keyword>
<dbReference type="SUPFAM" id="SSF81853">
    <property type="entry name" value="Family 10 polysaccharide lyase"/>
    <property type="match status" value="1"/>
</dbReference>
<dbReference type="EMBL" id="CP017641">
    <property type="protein sequence ID" value="APZ93951.1"/>
    <property type="molecule type" value="Genomic_DNA"/>
</dbReference>
<proteinExistence type="predicted"/>
<reference evidence="2 3" key="1">
    <citation type="journal article" date="2016" name="Front. Microbiol.">
        <title>Fuerstia marisgermanicae gen. nov., sp. nov., an Unusual Member of the Phylum Planctomycetes from the German Wadden Sea.</title>
        <authorList>
            <person name="Kohn T."/>
            <person name="Heuer A."/>
            <person name="Jogler M."/>
            <person name="Vollmers J."/>
            <person name="Boedeker C."/>
            <person name="Bunk B."/>
            <person name="Rast P."/>
            <person name="Borchert D."/>
            <person name="Glockner I."/>
            <person name="Freese H.M."/>
            <person name="Klenk H.P."/>
            <person name="Overmann J."/>
            <person name="Kaster A.K."/>
            <person name="Rohde M."/>
            <person name="Wiegand S."/>
            <person name="Jogler C."/>
        </authorList>
    </citation>
    <scope>NUCLEOTIDE SEQUENCE [LARGE SCALE GENOMIC DNA]</scope>
    <source>
        <strain evidence="2 3">NH11</strain>
    </source>
</reference>
<keyword evidence="1" id="KW-0732">Signal</keyword>
<dbReference type="OrthoDB" id="9804686at2"/>
<dbReference type="Proteomes" id="UP000187735">
    <property type="component" value="Chromosome"/>
</dbReference>
<name>A0A1P8WIS4_9PLAN</name>
<feature type="chain" id="PRO_5012569034" evidence="1">
    <location>
        <begin position="19"/>
        <end position="482"/>
    </location>
</feature>
<evidence type="ECO:0000256" key="1">
    <source>
        <dbReference type="SAM" id="SignalP"/>
    </source>
</evidence>
<keyword evidence="3" id="KW-1185">Reference proteome</keyword>
<dbReference type="RefSeq" id="WP_077025330.1">
    <property type="nucleotide sequence ID" value="NZ_CP017641.1"/>
</dbReference>
<evidence type="ECO:0000313" key="3">
    <source>
        <dbReference type="Proteomes" id="UP000187735"/>
    </source>
</evidence>
<dbReference type="Pfam" id="PF09492">
    <property type="entry name" value="Pec_lyase"/>
    <property type="match status" value="1"/>
</dbReference>
<feature type="signal peptide" evidence="1">
    <location>
        <begin position="1"/>
        <end position="18"/>
    </location>
</feature>